<dbReference type="PROSITE" id="PS51470">
    <property type="entry name" value="FG_GAP"/>
    <property type="match status" value="2"/>
</dbReference>
<dbReference type="Gene3D" id="1.20.5.930">
    <property type="entry name" value="Bicelle-embedded integrin alpha(iib) transmembrane segment"/>
    <property type="match status" value="1"/>
</dbReference>
<dbReference type="InterPro" id="IPR018184">
    <property type="entry name" value="Integrin_alpha_C_CS"/>
</dbReference>
<keyword evidence="6 13" id="KW-0130">Cell adhesion</keyword>
<comment type="similarity">
    <text evidence="2 13">Belongs to the integrin alpha chain family.</text>
</comment>
<dbReference type="InterPro" id="IPR013517">
    <property type="entry name" value="FG-GAP"/>
</dbReference>
<sequence>MYTAYNMPISDGWEVGRIHIYYNDGQGQFPVSHTISGEWPGGRFGFAMTTVDDINRDGYTDLAVSAPYFGEEKQGRVSIFLSTGSRGLSPTPSQHITPSEFGMRMTSFGFSLAGGLDVDNNTYPDLVVGSYLSSTVVLFRSRPVVDLNVTLTLNESEGIDVDEHNLLLADGSKVASFRLSLCMLFTGVALPEHLNVSYTLSSITQTLPRSLFLLPDGNADSLSQILKLSKDTTLCTHHTGYIRNSIRDKLTPITFIVEYEIVSDQDSHDDELAPVLDSEIEPRKELSIPFLYDCNSVICVPDLAILASSDTSEMVVGSSAVIRLLVSISNNGEDAYESVLNFTQPDTFHFVQVIQLTKNKHLITCDKKTGKKDLVCDLGNPMLAYEQIVMQLVFATDDVKGDFSNVSFILEASSAHNDSNASDNKVSVNVNITIHSDLSFEGASESEYLLYDLQDYQEDNATVLDDEPNIFHRFVLSNRGPSNIGRTAVLIHFPHSISDSTSDRNVIELIDAEVEGGDKCEMDKLFSTPASIDDVNIQSPVSPSSPYEHPLSTSSSTQGPSQPSFGRAPARRRKRRTDIGVTNNPTLNDYDYIAFDGDLPAIDCQSGNGCYEITCHLDTVGTRKTSFRDSAAIVVTSRFHIDQFLKLSAELNITASVALVSNAEVIVHGSDYHVQLPENITLTATATTKIVALQQVLVEDGTDLNPYQPTTIPQRSIWMIIGACLMGVVILAGANAILYKMGFFKRQQIGLEKKVSLRKKPDRMSLRQRSVIFED</sequence>
<feature type="domain" description="Integrin alpha first immunoglubulin-like" evidence="15">
    <location>
        <begin position="141"/>
        <end position="290"/>
    </location>
</feature>
<reference evidence="19" key="1">
    <citation type="submission" date="2015-02" db="EMBL/GenBank/DDBJ databases">
        <title>Genome sequencing for Strongylocentrotus purpuratus.</title>
        <authorList>
            <person name="Murali S."/>
            <person name="Liu Y."/>
            <person name="Vee V."/>
            <person name="English A."/>
            <person name="Wang M."/>
            <person name="Skinner E."/>
            <person name="Han Y."/>
            <person name="Muzny D.M."/>
            <person name="Worley K.C."/>
            <person name="Gibbs R.A."/>
        </authorList>
    </citation>
    <scope>NUCLEOTIDE SEQUENCE</scope>
</reference>
<dbReference type="InterPro" id="IPR013649">
    <property type="entry name" value="Integrin_alpha_Ig-like_1"/>
</dbReference>
<evidence type="ECO:0000313" key="18">
    <source>
        <dbReference type="EnsemblMetazoa" id="XP_030836102"/>
    </source>
</evidence>
<dbReference type="EnsemblMetazoa" id="XM_030980242">
    <property type="protein sequence ID" value="XP_030836102"/>
    <property type="gene ID" value="LOC100891086"/>
</dbReference>
<dbReference type="InterPro" id="IPR032695">
    <property type="entry name" value="Integrin_dom_sf"/>
</dbReference>
<dbReference type="PRINTS" id="PR01185">
    <property type="entry name" value="INTEGRINA"/>
</dbReference>
<dbReference type="SMART" id="SM00191">
    <property type="entry name" value="Int_alpha"/>
    <property type="match status" value="2"/>
</dbReference>
<keyword evidence="10 13" id="KW-0675">Receptor</keyword>
<name>A0A7M7NI58_STRPU</name>
<keyword evidence="3 13" id="KW-0812">Transmembrane</keyword>
<dbReference type="Gene3D" id="2.130.10.130">
    <property type="entry name" value="Integrin alpha, N-terminal"/>
    <property type="match status" value="1"/>
</dbReference>
<evidence type="ECO:0008006" key="20">
    <source>
        <dbReference type="Google" id="ProtNLM"/>
    </source>
</evidence>
<dbReference type="Pfam" id="PF01839">
    <property type="entry name" value="FG-GAP"/>
    <property type="match status" value="1"/>
</dbReference>
<dbReference type="PANTHER" id="PTHR23220:SF133">
    <property type="entry name" value="INTEGRIN ALPHA-PS2"/>
    <property type="match status" value="1"/>
</dbReference>
<dbReference type="Pfam" id="PF20806">
    <property type="entry name" value="Integrin_A_Ig_3"/>
    <property type="match status" value="1"/>
</dbReference>
<evidence type="ECO:0000256" key="1">
    <source>
        <dbReference type="ARBA" id="ARBA00004479"/>
    </source>
</evidence>
<keyword evidence="11" id="KW-0325">Glycoprotein</keyword>
<dbReference type="Pfam" id="PF20805">
    <property type="entry name" value="Integrin_A_Ig_2"/>
    <property type="match status" value="1"/>
</dbReference>
<keyword evidence="4" id="KW-0732">Signal</keyword>
<keyword evidence="9 13" id="KW-0472">Membrane</keyword>
<comment type="subcellular location">
    <subcellularLocation>
        <location evidence="1 13">Membrane</location>
        <topology evidence="1 13">Single-pass type I membrane protein</topology>
    </subcellularLocation>
</comment>
<dbReference type="InterPro" id="IPR028994">
    <property type="entry name" value="Integrin_alpha_N"/>
</dbReference>
<evidence type="ECO:0000256" key="5">
    <source>
        <dbReference type="ARBA" id="ARBA00022737"/>
    </source>
</evidence>
<evidence type="ECO:0000256" key="4">
    <source>
        <dbReference type="ARBA" id="ARBA00022729"/>
    </source>
</evidence>
<evidence type="ECO:0000256" key="13">
    <source>
        <dbReference type="RuleBase" id="RU003762"/>
    </source>
</evidence>
<dbReference type="Gene3D" id="2.60.40.1530">
    <property type="entry name" value="ntegrin, alpha v. Chain A, domain 4"/>
    <property type="match status" value="1"/>
</dbReference>
<evidence type="ECO:0000256" key="7">
    <source>
        <dbReference type="ARBA" id="ARBA00022989"/>
    </source>
</evidence>
<evidence type="ECO:0000256" key="11">
    <source>
        <dbReference type="ARBA" id="ARBA00023180"/>
    </source>
</evidence>
<dbReference type="Gene3D" id="2.60.40.1510">
    <property type="entry name" value="ntegrin, alpha v. Chain A, domain 3"/>
    <property type="match status" value="1"/>
</dbReference>
<dbReference type="GO" id="GO:0038023">
    <property type="term" value="F:signaling receptor activity"/>
    <property type="evidence" value="ECO:0000318"/>
    <property type="project" value="GO_Central"/>
</dbReference>
<dbReference type="GeneID" id="100891086"/>
<proteinExistence type="inferred from homology"/>
<dbReference type="OMA" id="GRIHIYY"/>
<evidence type="ECO:0000256" key="8">
    <source>
        <dbReference type="ARBA" id="ARBA00023037"/>
    </source>
</evidence>
<dbReference type="PANTHER" id="PTHR23220">
    <property type="entry name" value="INTEGRIN ALPHA"/>
    <property type="match status" value="1"/>
</dbReference>
<dbReference type="AlphaFoldDB" id="A0A7M7NI58"/>
<keyword evidence="7 13" id="KW-1133">Transmembrane helix</keyword>
<feature type="compositionally biased region" description="Low complexity" evidence="14">
    <location>
        <begin position="552"/>
        <end position="568"/>
    </location>
</feature>
<evidence type="ECO:0000256" key="2">
    <source>
        <dbReference type="ARBA" id="ARBA00008054"/>
    </source>
</evidence>
<dbReference type="PROSITE" id="PS00242">
    <property type="entry name" value="INTEGRIN_ALPHA"/>
    <property type="match status" value="1"/>
</dbReference>
<organism evidence="18 19">
    <name type="scientific">Strongylocentrotus purpuratus</name>
    <name type="common">Purple sea urchin</name>
    <dbReference type="NCBI Taxonomy" id="7668"/>
    <lineage>
        <taxon>Eukaryota</taxon>
        <taxon>Metazoa</taxon>
        <taxon>Echinodermata</taxon>
        <taxon>Eleutherozoa</taxon>
        <taxon>Echinozoa</taxon>
        <taxon>Echinoidea</taxon>
        <taxon>Euechinoidea</taxon>
        <taxon>Echinacea</taxon>
        <taxon>Camarodonta</taxon>
        <taxon>Echinidea</taxon>
        <taxon>Strongylocentrotidae</taxon>
        <taxon>Strongylocentrotus</taxon>
    </lineage>
</organism>
<evidence type="ECO:0000259" key="17">
    <source>
        <dbReference type="Pfam" id="PF20806"/>
    </source>
</evidence>
<reference evidence="18" key="2">
    <citation type="submission" date="2021-01" db="UniProtKB">
        <authorList>
            <consortium name="EnsemblMetazoa"/>
        </authorList>
    </citation>
    <scope>IDENTIFICATION</scope>
</reference>
<dbReference type="InterPro" id="IPR048285">
    <property type="entry name" value="Integrin_alpha_Ig-like_2"/>
</dbReference>
<evidence type="ECO:0000256" key="14">
    <source>
        <dbReference type="SAM" id="MobiDB-lite"/>
    </source>
</evidence>
<evidence type="ECO:0000259" key="15">
    <source>
        <dbReference type="Pfam" id="PF08441"/>
    </source>
</evidence>
<feature type="compositionally biased region" description="Polar residues" evidence="14">
    <location>
        <begin position="536"/>
        <end position="545"/>
    </location>
</feature>
<dbReference type="OrthoDB" id="5317514at2759"/>
<dbReference type="GO" id="GO:0007229">
    <property type="term" value="P:integrin-mediated signaling pathway"/>
    <property type="evidence" value="ECO:0000318"/>
    <property type="project" value="GO_Central"/>
</dbReference>
<dbReference type="RefSeq" id="XP_030836102.1">
    <property type="nucleotide sequence ID" value="XM_030980242.1"/>
</dbReference>
<dbReference type="InterPro" id="IPR048286">
    <property type="entry name" value="Integrin_alpha_Ig-like_3"/>
</dbReference>
<feature type="repeat" description="FG-GAP" evidence="12">
    <location>
        <begin position="94"/>
        <end position="156"/>
    </location>
</feature>
<evidence type="ECO:0000256" key="12">
    <source>
        <dbReference type="PROSITE-ProRule" id="PRU00803"/>
    </source>
</evidence>
<keyword evidence="5" id="KW-0677">Repeat</keyword>
<dbReference type="KEGG" id="spu:100891086"/>
<evidence type="ECO:0000256" key="9">
    <source>
        <dbReference type="ARBA" id="ARBA00023136"/>
    </source>
</evidence>
<feature type="domain" description="Integrin alpha second immunoglobulin-like" evidence="16">
    <location>
        <begin position="298"/>
        <end position="432"/>
    </location>
</feature>
<feature type="repeat" description="FG-GAP" evidence="12">
    <location>
        <begin position="31"/>
        <end position="89"/>
    </location>
</feature>
<evidence type="ECO:0000256" key="6">
    <source>
        <dbReference type="ARBA" id="ARBA00022889"/>
    </source>
</evidence>
<evidence type="ECO:0000256" key="3">
    <source>
        <dbReference type="ARBA" id="ARBA00022692"/>
    </source>
</evidence>
<dbReference type="GO" id="GO:0098609">
    <property type="term" value="P:cell-cell adhesion"/>
    <property type="evidence" value="ECO:0000318"/>
    <property type="project" value="GO_Central"/>
</dbReference>
<dbReference type="Gene3D" id="2.60.40.1460">
    <property type="entry name" value="Integrin domains. Chain A, domain 2"/>
    <property type="match status" value="1"/>
</dbReference>
<dbReference type="Pfam" id="PF08441">
    <property type="entry name" value="Integrin_A_Ig_1"/>
    <property type="match status" value="1"/>
</dbReference>
<accession>A0A7M7NI58</accession>
<feature type="region of interest" description="Disordered" evidence="14">
    <location>
        <begin position="533"/>
        <end position="581"/>
    </location>
</feature>
<evidence type="ECO:0000256" key="10">
    <source>
        <dbReference type="ARBA" id="ARBA00023170"/>
    </source>
</evidence>
<keyword evidence="19" id="KW-1185">Reference proteome</keyword>
<dbReference type="SUPFAM" id="SSF69179">
    <property type="entry name" value="Integrin domains"/>
    <property type="match status" value="3"/>
</dbReference>
<dbReference type="InterPro" id="IPR000413">
    <property type="entry name" value="Integrin_alpha"/>
</dbReference>
<evidence type="ECO:0000313" key="19">
    <source>
        <dbReference type="Proteomes" id="UP000007110"/>
    </source>
</evidence>
<feature type="domain" description="Integrin alpha third immunoglobulin-like" evidence="17">
    <location>
        <begin position="438"/>
        <end position="685"/>
    </location>
</feature>
<keyword evidence="8 13" id="KW-0401">Integrin</keyword>
<feature type="transmembrane region" description="Helical" evidence="13">
    <location>
        <begin position="717"/>
        <end position="739"/>
    </location>
</feature>
<dbReference type="Proteomes" id="UP000007110">
    <property type="component" value="Unassembled WGS sequence"/>
</dbReference>
<dbReference type="GO" id="GO:0009986">
    <property type="term" value="C:cell surface"/>
    <property type="evidence" value="ECO:0000318"/>
    <property type="project" value="GO_Central"/>
</dbReference>
<dbReference type="SUPFAM" id="SSF69318">
    <property type="entry name" value="Integrin alpha N-terminal domain"/>
    <property type="match status" value="1"/>
</dbReference>
<dbReference type="InParanoid" id="A0A7M7NI58"/>
<protein>
    <recommendedName>
        <fullName evidence="20">Integrin alpha-2 domain-containing protein</fullName>
    </recommendedName>
</protein>
<dbReference type="GO" id="GO:0008305">
    <property type="term" value="C:integrin complex"/>
    <property type="evidence" value="ECO:0000318"/>
    <property type="project" value="GO_Central"/>
</dbReference>
<dbReference type="InterPro" id="IPR013519">
    <property type="entry name" value="Int_alpha_beta-p"/>
</dbReference>
<evidence type="ECO:0000259" key="16">
    <source>
        <dbReference type="Pfam" id="PF20805"/>
    </source>
</evidence>